<evidence type="ECO:0000256" key="4">
    <source>
        <dbReference type="ARBA" id="ARBA00022679"/>
    </source>
</evidence>
<dbReference type="Proteomes" id="UP000051739">
    <property type="component" value="Unassembled WGS sequence"/>
</dbReference>
<dbReference type="PANTHER" id="PTHR46383:SF4">
    <property type="entry name" value="AMINOTRANSFERASE"/>
    <property type="match status" value="1"/>
</dbReference>
<dbReference type="InterPro" id="IPR015424">
    <property type="entry name" value="PyrdxlP-dep_Trfase"/>
</dbReference>
<dbReference type="EC" id="2.6.1.-" evidence="6"/>
<dbReference type="PANTHER" id="PTHR46383">
    <property type="entry name" value="ASPARTATE AMINOTRANSFERASE"/>
    <property type="match status" value="1"/>
</dbReference>
<dbReference type="SUPFAM" id="SSF53383">
    <property type="entry name" value="PLP-dependent transferases"/>
    <property type="match status" value="1"/>
</dbReference>
<dbReference type="InterPro" id="IPR050596">
    <property type="entry name" value="AspAT/PAT-like"/>
</dbReference>
<evidence type="ECO:0000256" key="6">
    <source>
        <dbReference type="RuleBase" id="RU000481"/>
    </source>
</evidence>
<dbReference type="GO" id="GO:0008483">
    <property type="term" value="F:transaminase activity"/>
    <property type="evidence" value="ECO:0007669"/>
    <property type="project" value="UniProtKB-KW"/>
</dbReference>
<dbReference type="FunFam" id="3.40.640.10:FF:000033">
    <property type="entry name" value="Aspartate aminotransferase"/>
    <property type="match status" value="1"/>
</dbReference>
<keyword evidence="4 6" id="KW-0808">Transferase</keyword>
<keyword evidence="5" id="KW-0663">Pyridoxal phosphate</keyword>
<keyword evidence="9" id="KW-1185">Reference proteome</keyword>
<dbReference type="PROSITE" id="PS00105">
    <property type="entry name" value="AA_TRANSFER_CLASS_1"/>
    <property type="match status" value="1"/>
</dbReference>
<reference evidence="8 9" key="1">
    <citation type="journal article" date="2015" name="Genome Announc.">
        <title>Expanding the biotechnology potential of lactobacilli through comparative genomics of 213 strains and associated genera.</title>
        <authorList>
            <person name="Sun Z."/>
            <person name="Harris H.M."/>
            <person name="McCann A."/>
            <person name="Guo C."/>
            <person name="Argimon S."/>
            <person name="Zhang W."/>
            <person name="Yang X."/>
            <person name="Jeffery I.B."/>
            <person name="Cooney J.C."/>
            <person name="Kagawa T.F."/>
            <person name="Liu W."/>
            <person name="Song Y."/>
            <person name="Salvetti E."/>
            <person name="Wrobel A."/>
            <person name="Rasinkangas P."/>
            <person name="Parkhill J."/>
            <person name="Rea M.C."/>
            <person name="O'Sullivan O."/>
            <person name="Ritari J."/>
            <person name="Douillard F.P."/>
            <person name="Paul Ross R."/>
            <person name="Yang R."/>
            <person name="Briner A.E."/>
            <person name="Felis G.E."/>
            <person name="de Vos W.M."/>
            <person name="Barrangou R."/>
            <person name="Klaenhammer T.R."/>
            <person name="Caufield P.W."/>
            <person name="Cui Y."/>
            <person name="Zhang H."/>
            <person name="O'Toole P.W."/>
        </authorList>
    </citation>
    <scope>NUCLEOTIDE SEQUENCE [LARGE SCALE GENOMIC DNA]</scope>
    <source>
        <strain evidence="8 9">DSM 16045</strain>
    </source>
</reference>
<evidence type="ECO:0000313" key="8">
    <source>
        <dbReference type="EMBL" id="KRM02749.1"/>
    </source>
</evidence>
<protein>
    <recommendedName>
        <fullName evidence="6">Aminotransferase</fullName>
        <ecNumber evidence="6">2.6.1.-</ecNumber>
    </recommendedName>
</protein>
<evidence type="ECO:0000256" key="5">
    <source>
        <dbReference type="ARBA" id="ARBA00022898"/>
    </source>
</evidence>
<evidence type="ECO:0000256" key="2">
    <source>
        <dbReference type="ARBA" id="ARBA00007441"/>
    </source>
</evidence>
<dbReference type="CDD" id="cd00609">
    <property type="entry name" value="AAT_like"/>
    <property type="match status" value="1"/>
</dbReference>
<sequence length="391" mass="42424">MPHSNLAIRYNYHLDEIKPNNILTFNQEISSIPDIVKLTLGEPDFNVPEIGKQAAIASIENNDSHYAPGTGSEALRKAIADFLKVRYQLTYSPDQEIVVTIGATEAIYASLNALLNPGDKVLIPTPTFPLYETVVRMLGGVPINLDTSSNNFVLSPAMVKAALDEYGPAVKAVILNYPSNPTGVTYSASDLQALAEVLAQSKAVVIADEIYSELLYDGQHVSIATYLPEQTLVLNGASKSHAMTGYRIGFIAGPTEIMQKVSLVHNLMITSPSDPAMAAAVPCFGTETGRQASVEMRAAYQIRRDYMVEELTNLGFTVAKPNGAFYIFAQIPHQYGSDDVQFARDLAQEAQVATIPGSFFGPGGEGYLRMSYATSLDDLKTAISRIQNFLN</sequence>
<dbReference type="Gene3D" id="3.90.1150.10">
    <property type="entry name" value="Aspartate Aminotransferase, domain 1"/>
    <property type="match status" value="1"/>
</dbReference>
<dbReference type="InterPro" id="IPR015422">
    <property type="entry name" value="PyrdxlP-dep_Trfase_small"/>
</dbReference>
<proteinExistence type="inferred from homology"/>
<dbReference type="RefSeq" id="WP_056937065.1">
    <property type="nucleotide sequence ID" value="NZ_AZFN01000007.1"/>
</dbReference>
<dbReference type="GO" id="GO:0030170">
    <property type="term" value="F:pyridoxal phosphate binding"/>
    <property type="evidence" value="ECO:0007669"/>
    <property type="project" value="InterPro"/>
</dbReference>
<dbReference type="InterPro" id="IPR015421">
    <property type="entry name" value="PyrdxlP-dep_Trfase_major"/>
</dbReference>
<dbReference type="Pfam" id="PF00155">
    <property type="entry name" value="Aminotran_1_2"/>
    <property type="match status" value="1"/>
</dbReference>
<evidence type="ECO:0000313" key="9">
    <source>
        <dbReference type="Proteomes" id="UP000051739"/>
    </source>
</evidence>
<comment type="cofactor">
    <cofactor evidence="1 6">
        <name>pyridoxal 5'-phosphate</name>
        <dbReference type="ChEBI" id="CHEBI:597326"/>
    </cofactor>
</comment>
<name>A0A0R1VBB0_9LACO</name>
<dbReference type="EMBL" id="AZFN01000007">
    <property type="protein sequence ID" value="KRM02749.1"/>
    <property type="molecule type" value="Genomic_DNA"/>
</dbReference>
<dbReference type="PATRIC" id="fig|1423749.3.peg.1669"/>
<dbReference type="GO" id="GO:0006520">
    <property type="term" value="P:amino acid metabolic process"/>
    <property type="evidence" value="ECO:0007669"/>
    <property type="project" value="InterPro"/>
</dbReference>
<organism evidence="8 9">
    <name type="scientific">Limosilactobacillus gastricus DSM 16045</name>
    <dbReference type="NCBI Taxonomy" id="1423749"/>
    <lineage>
        <taxon>Bacteria</taxon>
        <taxon>Bacillati</taxon>
        <taxon>Bacillota</taxon>
        <taxon>Bacilli</taxon>
        <taxon>Lactobacillales</taxon>
        <taxon>Lactobacillaceae</taxon>
        <taxon>Limosilactobacillus</taxon>
    </lineage>
</organism>
<comment type="similarity">
    <text evidence="2 6">Belongs to the class-I pyridoxal-phosphate-dependent aminotransferase family.</text>
</comment>
<evidence type="ECO:0000256" key="1">
    <source>
        <dbReference type="ARBA" id="ARBA00001933"/>
    </source>
</evidence>
<dbReference type="AlphaFoldDB" id="A0A0R1VBB0"/>
<gene>
    <name evidence="8" type="ORF">FC60_GL001611</name>
</gene>
<evidence type="ECO:0000259" key="7">
    <source>
        <dbReference type="Pfam" id="PF00155"/>
    </source>
</evidence>
<comment type="caution">
    <text evidence="8">The sequence shown here is derived from an EMBL/GenBank/DDBJ whole genome shotgun (WGS) entry which is preliminary data.</text>
</comment>
<evidence type="ECO:0000256" key="3">
    <source>
        <dbReference type="ARBA" id="ARBA00022576"/>
    </source>
</evidence>
<dbReference type="Gene3D" id="3.40.640.10">
    <property type="entry name" value="Type I PLP-dependent aspartate aminotransferase-like (Major domain)"/>
    <property type="match status" value="1"/>
</dbReference>
<accession>A0A0R1VBB0</accession>
<feature type="domain" description="Aminotransferase class I/classII large" evidence="7">
    <location>
        <begin position="34"/>
        <end position="386"/>
    </location>
</feature>
<keyword evidence="3 6" id="KW-0032">Aminotransferase</keyword>
<dbReference type="InterPro" id="IPR004838">
    <property type="entry name" value="NHTrfase_class1_PyrdxlP-BS"/>
</dbReference>
<dbReference type="InterPro" id="IPR004839">
    <property type="entry name" value="Aminotransferase_I/II_large"/>
</dbReference>